<protein>
    <submittedName>
        <fullName evidence="3">Uncharacterized protein</fullName>
    </submittedName>
</protein>
<evidence type="ECO:0000313" key="3">
    <source>
        <dbReference type="EMBL" id="SLN12345.1"/>
    </source>
</evidence>
<reference evidence="3 4" key="1">
    <citation type="submission" date="2017-03" db="EMBL/GenBank/DDBJ databases">
        <authorList>
            <person name="Afonso C.L."/>
            <person name="Miller P.J."/>
            <person name="Scott M.A."/>
            <person name="Spackman E."/>
            <person name="Goraichik I."/>
            <person name="Dimitrov K.M."/>
            <person name="Suarez D.L."/>
            <person name="Swayne D.E."/>
        </authorList>
    </citation>
    <scope>NUCLEOTIDE SEQUENCE [LARGE SCALE GENOMIC DNA]</scope>
    <source>
        <strain evidence="3 4">CECT 8625</strain>
    </source>
</reference>
<dbReference type="RefSeq" id="WP_085790102.1">
    <property type="nucleotide sequence ID" value="NZ_FWFK01000001.1"/>
</dbReference>
<dbReference type="AlphaFoldDB" id="A0A1X6Y6X5"/>
<keyword evidence="2" id="KW-1133">Transmembrane helix</keyword>
<feature type="compositionally biased region" description="Low complexity" evidence="1">
    <location>
        <begin position="95"/>
        <end position="105"/>
    </location>
</feature>
<organism evidence="3 4">
    <name type="scientific">Roseivivax jejudonensis</name>
    <dbReference type="NCBI Taxonomy" id="1529041"/>
    <lineage>
        <taxon>Bacteria</taxon>
        <taxon>Pseudomonadati</taxon>
        <taxon>Pseudomonadota</taxon>
        <taxon>Alphaproteobacteria</taxon>
        <taxon>Rhodobacterales</taxon>
        <taxon>Roseobacteraceae</taxon>
        <taxon>Roseivivax</taxon>
    </lineage>
</organism>
<feature type="region of interest" description="Disordered" evidence="1">
    <location>
        <begin position="88"/>
        <end position="116"/>
    </location>
</feature>
<evidence type="ECO:0000256" key="1">
    <source>
        <dbReference type="SAM" id="MobiDB-lite"/>
    </source>
</evidence>
<accession>A0A1X6Y6X5</accession>
<dbReference type="EMBL" id="FWFK01000001">
    <property type="protein sequence ID" value="SLN12345.1"/>
    <property type="molecule type" value="Genomic_DNA"/>
</dbReference>
<dbReference type="OrthoDB" id="7406133at2"/>
<keyword evidence="2" id="KW-0472">Membrane</keyword>
<gene>
    <name evidence="3" type="ORF">ROJ8625_00326</name>
</gene>
<evidence type="ECO:0000256" key="2">
    <source>
        <dbReference type="SAM" id="Phobius"/>
    </source>
</evidence>
<evidence type="ECO:0000313" key="4">
    <source>
        <dbReference type="Proteomes" id="UP000193570"/>
    </source>
</evidence>
<sequence>MMEWIQQYEAGLMLAVQATSMVVWIAYLQVFVTSFRRQRRSNIFVNRVAGNRDRAHLLVGNMGAEPIYVSAIIADVYGNDAHHSAVVTERDGTDADGASSSSDAGPSELLSATRQGPLRSAEYRDAGSFRSLIDRTLATGSPPLSSEDVTSVTITVAAESTHDSYLVAGQQSFWVRRNDDGRVFIPQATRTRQIRGRRARRHLADRMKQALQEEAQRFLGTSATPSGGLASVA</sequence>
<feature type="transmembrane region" description="Helical" evidence="2">
    <location>
        <begin position="12"/>
        <end position="32"/>
    </location>
</feature>
<keyword evidence="4" id="KW-1185">Reference proteome</keyword>
<dbReference type="Proteomes" id="UP000193570">
    <property type="component" value="Unassembled WGS sequence"/>
</dbReference>
<proteinExistence type="predicted"/>
<keyword evidence="2" id="KW-0812">Transmembrane</keyword>
<name>A0A1X6Y6X5_9RHOB</name>